<evidence type="ECO:0000313" key="2">
    <source>
        <dbReference type="Proteomes" id="UP000887565"/>
    </source>
</evidence>
<keyword evidence="2" id="KW-1185">Reference proteome</keyword>
<dbReference type="Proteomes" id="UP000887565">
    <property type="component" value="Unplaced"/>
</dbReference>
<name>A0A915HNW8_ROMCU</name>
<reference evidence="3" key="1">
    <citation type="submission" date="2022-11" db="UniProtKB">
        <authorList>
            <consortium name="WormBaseParasite"/>
        </authorList>
    </citation>
    <scope>IDENTIFICATION</scope>
</reference>
<sequence>MEVQVDVSAKITYMERCDFWGKDFERRDGTVVRLYNIRDSSTCGLICLLAPEKIDGNDNAQTNASRQDDEEENYTNEENDHE</sequence>
<feature type="region of interest" description="Disordered" evidence="1">
    <location>
        <begin position="55"/>
        <end position="82"/>
    </location>
</feature>
<dbReference type="AlphaFoldDB" id="A0A915HNW8"/>
<proteinExistence type="predicted"/>
<feature type="compositionally biased region" description="Acidic residues" evidence="1">
    <location>
        <begin position="68"/>
        <end position="82"/>
    </location>
</feature>
<dbReference type="WBParaSite" id="nRc.2.0.1.t03399-RA">
    <property type="protein sequence ID" value="nRc.2.0.1.t03399-RA"/>
    <property type="gene ID" value="nRc.2.0.1.g03399"/>
</dbReference>
<evidence type="ECO:0000256" key="1">
    <source>
        <dbReference type="SAM" id="MobiDB-lite"/>
    </source>
</evidence>
<protein>
    <submittedName>
        <fullName evidence="3">Uncharacterized protein</fullName>
    </submittedName>
</protein>
<accession>A0A915HNW8</accession>
<evidence type="ECO:0000313" key="3">
    <source>
        <dbReference type="WBParaSite" id="nRc.2.0.1.t03399-RA"/>
    </source>
</evidence>
<organism evidence="2 3">
    <name type="scientific">Romanomermis culicivorax</name>
    <name type="common">Nematode worm</name>
    <dbReference type="NCBI Taxonomy" id="13658"/>
    <lineage>
        <taxon>Eukaryota</taxon>
        <taxon>Metazoa</taxon>
        <taxon>Ecdysozoa</taxon>
        <taxon>Nematoda</taxon>
        <taxon>Enoplea</taxon>
        <taxon>Dorylaimia</taxon>
        <taxon>Mermithida</taxon>
        <taxon>Mermithoidea</taxon>
        <taxon>Mermithidae</taxon>
        <taxon>Romanomermis</taxon>
    </lineage>
</organism>